<sequence length="364" mass="35015">MDRVNGLDWIDIGGGRRGFRDRNDTAGFPGTEITAAWLNAVQEELATIASLNGAALAAGDFAQVAVGIQSGALNYAAGAGGTATDLTAALYPPVLARKPGMKLRVLATYAPGAGGCSLKVDGLAADELTRPGGAPIQLGDWAAGQCLDIIDLGTRYELTTLGFTGLPSNGVAYIAAGSYPWTAPEGCTRVKASVGGAGGGGGACGIDGGASGGGGGGYGEGIYPVAPGNLYTITVGAGGLGGTLAGNGTNGGTSSFSTRISCTGGRFGYGISSGYQASNAAGGTSTDGFLNLQGARGSNALPAGPGWAGGAGGSCPRLAGTAPYSLGPAWVGGGPGCGGSAGGCFDGVARDGGNGAAGAVFLEW</sequence>
<evidence type="ECO:0000259" key="1">
    <source>
        <dbReference type="Pfam" id="PF21722"/>
    </source>
</evidence>
<protein>
    <recommendedName>
        <fullName evidence="1">Glycine-rich domain-containing protein</fullName>
    </recommendedName>
</protein>
<dbReference type="Pfam" id="PF21722">
    <property type="entry name" value="Gly_rich_2"/>
    <property type="match status" value="1"/>
</dbReference>
<proteinExistence type="predicted"/>
<evidence type="ECO:0000313" key="3">
    <source>
        <dbReference type="Proteomes" id="UP001143330"/>
    </source>
</evidence>
<accession>A0A9W6NCL0</accession>
<dbReference type="RefSeq" id="WP_213359365.1">
    <property type="nucleotide sequence ID" value="NZ_BSFM01000017.1"/>
</dbReference>
<dbReference type="Proteomes" id="UP001143330">
    <property type="component" value="Unassembled WGS sequence"/>
</dbReference>
<comment type="caution">
    <text evidence="2">The sequence shown here is derived from an EMBL/GenBank/DDBJ whole genome shotgun (WGS) entry which is preliminary data.</text>
</comment>
<gene>
    <name evidence="2" type="ORF">GCM10017653_37460</name>
</gene>
<reference evidence="2" key="1">
    <citation type="journal article" date="2014" name="Int. J. Syst. Evol. Microbiol.">
        <title>Complete genome sequence of Corynebacterium casei LMG S-19264T (=DSM 44701T), isolated from a smear-ripened cheese.</title>
        <authorList>
            <consortium name="US DOE Joint Genome Institute (JGI-PGF)"/>
            <person name="Walter F."/>
            <person name="Albersmeier A."/>
            <person name="Kalinowski J."/>
            <person name="Ruckert C."/>
        </authorList>
    </citation>
    <scope>NUCLEOTIDE SEQUENCE</scope>
    <source>
        <strain evidence="2">VKM B-2789</strain>
    </source>
</reference>
<evidence type="ECO:0000313" key="2">
    <source>
        <dbReference type="EMBL" id="GLK85676.1"/>
    </source>
</evidence>
<keyword evidence="3" id="KW-1185">Reference proteome</keyword>
<name>A0A9W6NCL0_9HYPH</name>
<reference evidence="2" key="2">
    <citation type="submission" date="2023-01" db="EMBL/GenBank/DDBJ databases">
        <authorList>
            <person name="Sun Q."/>
            <person name="Evtushenko L."/>
        </authorList>
    </citation>
    <scope>NUCLEOTIDE SEQUENCE</scope>
    <source>
        <strain evidence="2">VKM B-2789</strain>
    </source>
</reference>
<feature type="domain" description="Glycine-rich" evidence="1">
    <location>
        <begin position="176"/>
        <end position="364"/>
    </location>
</feature>
<dbReference type="InterPro" id="IPR049304">
    <property type="entry name" value="Gly_rich_dom"/>
</dbReference>
<organism evidence="2 3">
    <name type="scientific">Ancylobacter defluvii</name>
    <dbReference type="NCBI Taxonomy" id="1282440"/>
    <lineage>
        <taxon>Bacteria</taxon>
        <taxon>Pseudomonadati</taxon>
        <taxon>Pseudomonadota</taxon>
        <taxon>Alphaproteobacteria</taxon>
        <taxon>Hyphomicrobiales</taxon>
        <taxon>Xanthobacteraceae</taxon>
        <taxon>Ancylobacter</taxon>
    </lineage>
</organism>
<dbReference type="AlphaFoldDB" id="A0A9W6NCL0"/>
<dbReference type="EMBL" id="BSFM01000017">
    <property type="protein sequence ID" value="GLK85676.1"/>
    <property type="molecule type" value="Genomic_DNA"/>
</dbReference>